<evidence type="ECO:0000313" key="6">
    <source>
        <dbReference type="Proteomes" id="UP000244446"/>
    </source>
</evidence>
<dbReference type="InterPro" id="IPR006016">
    <property type="entry name" value="UspA"/>
</dbReference>
<dbReference type="Pfam" id="PF00582">
    <property type="entry name" value="Usp"/>
    <property type="match status" value="2"/>
</dbReference>
<gene>
    <name evidence="5" type="ORF">DC366_13530</name>
</gene>
<dbReference type="Gene3D" id="3.40.50.620">
    <property type="entry name" value="HUPs"/>
    <property type="match status" value="2"/>
</dbReference>
<sequence>MKKIMVATDFSERSDMAVTRAAMLARQSGAAIALVHVVDDDQPRRIVEVEREESQALLDRAAQTIREAGDVTCETRVLMGSSFAGLVEAGAQLRPDLLVIGAHRRQMLEDVFIGTTAERTIRLVDFPVLMVNAPAARDYRHMMHTSDLSAGSQDALQRAVALGIGADARNSVLHIFDAPALRLVMVDTMSRDEQKRYLANERQDAMRALRAFLSDAKLEGIEPVVRYKVKATHDEILKAAKAEEADIVMLATHGRRGLAKLLIGSVTEKVLRAAPVDILSIPPRRGG</sequence>
<keyword evidence="6" id="KW-1185">Reference proteome</keyword>
<dbReference type="PRINTS" id="PR01438">
    <property type="entry name" value="UNVRSLSTRESS"/>
</dbReference>
<dbReference type="InterPro" id="IPR006015">
    <property type="entry name" value="Universal_stress_UspA"/>
</dbReference>
<evidence type="ECO:0000256" key="2">
    <source>
        <dbReference type="ARBA" id="ARBA00022741"/>
    </source>
</evidence>
<evidence type="ECO:0000259" key="4">
    <source>
        <dbReference type="Pfam" id="PF00582"/>
    </source>
</evidence>
<name>A0A2T7G4T8_9RHOB</name>
<protein>
    <submittedName>
        <fullName evidence="5">Universal stress protein</fullName>
    </submittedName>
</protein>
<dbReference type="AlphaFoldDB" id="A0A2T7G4T8"/>
<feature type="domain" description="UspA" evidence="4">
    <location>
        <begin position="139"/>
        <end position="280"/>
    </location>
</feature>
<feature type="domain" description="UspA" evidence="4">
    <location>
        <begin position="1"/>
        <end position="131"/>
    </location>
</feature>
<dbReference type="PANTHER" id="PTHR46268:SF27">
    <property type="entry name" value="UNIVERSAL STRESS PROTEIN RV2623"/>
    <property type="match status" value="1"/>
</dbReference>
<dbReference type="InterPro" id="IPR014729">
    <property type="entry name" value="Rossmann-like_a/b/a_fold"/>
</dbReference>
<proteinExistence type="inferred from homology"/>
<keyword evidence="3" id="KW-0067">ATP-binding</keyword>
<dbReference type="OrthoDB" id="5564966at2"/>
<evidence type="ECO:0000313" key="5">
    <source>
        <dbReference type="EMBL" id="PVA09410.1"/>
    </source>
</evidence>
<dbReference type="EMBL" id="QCYH01000008">
    <property type="protein sequence ID" value="PVA09410.1"/>
    <property type="molecule type" value="Genomic_DNA"/>
</dbReference>
<dbReference type="GO" id="GO:0005524">
    <property type="term" value="F:ATP binding"/>
    <property type="evidence" value="ECO:0007669"/>
    <property type="project" value="UniProtKB-KW"/>
</dbReference>
<keyword evidence="2" id="KW-0547">Nucleotide-binding</keyword>
<dbReference type="Proteomes" id="UP000244446">
    <property type="component" value="Unassembled WGS sequence"/>
</dbReference>
<organism evidence="5 6">
    <name type="scientific">Pelagivirga sediminicola</name>
    <dbReference type="NCBI Taxonomy" id="2170575"/>
    <lineage>
        <taxon>Bacteria</taxon>
        <taxon>Pseudomonadati</taxon>
        <taxon>Pseudomonadota</taxon>
        <taxon>Alphaproteobacteria</taxon>
        <taxon>Rhodobacterales</taxon>
        <taxon>Paracoccaceae</taxon>
        <taxon>Pelagivirga</taxon>
    </lineage>
</organism>
<dbReference type="SUPFAM" id="SSF52402">
    <property type="entry name" value="Adenine nucleotide alpha hydrolases-like"/>
    <property type="match status" value="2"/>
</dbReference>
<comment type="similarity">
    <text evidence="1">Belongs to the universal stress protein A family.</text>
</comment>
<comment type="caution">
    <text evidence="5">The sequence shown here is derived from an EMBL/GenBank/DDBJ whole genome shotgun (WGS) entry which is preliminary data.</text>
</comment>
<dbReference type="RefSeq" id="WP_108692763.1">
    <property type="nucleotide sequence ID" value="NZ_QCYH01000008.1"/>
</dbReference>
<reference evidence="5 6" key="1">
    <citation type="submission" date="2018-04" db="EMBL/GenBank/DDBJ databases">
        <title>Pelagivirga bohaiensis gen. nov., sp. nov., a bacterium isolated from the Bohai Sea.</title>
        <authorList>
            <person name="Ji X."/>
        </authorList>
    </citation>
    <scope>NUCLEOTIDE SEQUENCE [LARGE SCALE GENOMIC DNA]</scope>
    <source>
        <strain evidence="5 6">BH-SD19</strain>
    </source>
</reference>
<dbReference type="PANTHER" id="PTHR46268">
    <property type="entry name" value="STRESS RESPONSE PROTEIN NHAX"/>
    <property type="match status" value="1"/>
</dbReference>
<accession>A0A2T7G4T8</accession>
<evidence type="ECO:0000256" key="3">
    <source>
        <dbReference type="ARBA" id="ARBA00022840"/>
    </source>
</evidence>
<evidence type="ECO:0000256" key="1">
    <source>
        <dbReference type="ARBA" id="ARBA00008791"/>
    </source>
</evidence>
<dbReference type="CDD" id="cd00293">
    <property type="entry name" value="USP-like"/>
    <property type="match status" value="2"/>
</dbReference>